<dbReference type="RefSeq" id="WP_144848370.1">
    <property type="nucleotide sequence ID" value="NZ_VMRJ01000003.1"/>
</dbReference>
<dbReference type="InterPro" id="IPR035959">
    <property type="entry name" value="RutC-like_sf"/>
</dbReference>
<dbReference type="Pfam" id="PF01042">
    <property type="entry name" value="Ribonuc_L-PSP"/>
    <property type="match status" value="1"/>
</dbReference>
<dbReference type="PANTHER" id="PTHR43857:SF1">
    <property type="entry name" value="YJGH FAMILY PROTEIN"/>
    <property type="match status" value="1"/>
</dbReference>
<dbReference type="EMBL" id="VMRJ01000003">
    <property type="protein sequence ID" value="TVT40447.1"/>
    <property type="molecule type" value="Genomic_DNA"/>
</dbReference>
<name>A0A558BV96_9BACT</name>
<dbReference type="Gene3D" id="3.30.1330.40">
    <property type="entry name" value="RutC-like"/>
    <property type="match status" value="1"/>
</dbReference>
<reference evidence="1 2" key="1">
    <citation type="submission" date="2019-07" db="EMBL/GenBank/DDBJ databases">
        <title>Hymenobacter sp. straun FUR1 Genome sequencing and assembly.</title>
        <authorList>
            <person name="Chhetri G."/>
        </authorList>
    </citation>
    <scope>NUCLEOTIDE SEQUENCE [LARGE SCALE GENOMIC DNA]</scope>
    <source>
        <strain evidence="1 2">Fur1</strain>
    </source>
</reference>
<gene>
    <name evidence="1" type="ORF">FNT36_13280</name>
</gene>
<dbReference type="OrthoDB" id="4375842at2"/>
<dbReference type="SUPFAM" id="SSF55298">
    <property type="entry name" value="YjgF-like"/>
    <property type="match status" value="1"/>
</dbReference>
<sequence>MEKRAINPWQWQAPSAYQQAVEVTQPAATLYCAGQAAIDADGHPSTADMRAQLGQVLGNVEQVVTTAGYQCRDIVHLRLYTTDTAALFGEGGCFDVFTDWVTRHGIQAAATMVEVNFLAFKGLKVEVEATAVR</sequence>
<dbReference type="PANTHER" id="PTHR43857">
    <property type="entry name" value="BLR7761 PROTEIN"/>
    <property type="match status" value="1"/>
</dbReference>
<dbReference type="AlphaFoldDB" id="A0A558BV96"/>
<protein>
    <submittedName>
        <fullName evidence="1">RidA family protein</fullName>
    </submittedName>
</protein>
<accession>A0A558BV96</accession>
<evidence type="ECO:0000313" key="1">
    <source>
        <dbReference type="EMBL" id="TVT40447.1"/>
    </source>
</evidence>
<evidence type="ECO:0000313" key="2">
    <source>
        <dbReference type="Proteomes" id="UP000317624"/>
    </source>
</evidence>
<dbReference type="InterPro" id="IPR006175">
    <property type="entry name" value="YjgF/YER057c/UK114"/>
</dbReference>
<comment type="caution">
    <text evidence="1">The sequence shown here is derived from an EMBL/GenBank/DDBJ whole genome shotgun (WGS) entry which is preliminary data.</text>
</comment>
<keyword evidence="2" id="KW-1185">Reference proteome</keyword>
<proteinExistence type="predicted"/>
<dbReference type="Proteomes" id="UP000317624">
    <property type="component" value="Unassembled WGS sequence"/>
</dbReference>
<organism evidence="1 2">
    <name type="scientific">Hymenobacter setariae</name>
    <dbReference type="NCBI Taxonomy" id="2594794"/>
    <lineage>
        <taxon>Bacteria</taxon>
        <taxon>Pseudomonadati</taxon>
        <taxon>Bacteroidota</taxon>
        <taxon>Cytophagia</taxon>
        <taxon>Cytophagales</taxon>
        <taxon>Hymenobacteraceae</taxon>
        <taxon>Hymenobacter</taxon>
    </lineage>
</organism>